<gene>
    <name evidence="1" type="ORF">CEXT_688421</name>
</gene>
<organism evidence="1 2">
    <name type="scientific">Caerostris extrusa</name>
    <name type="common">Bark spider</name>
    <name type="synonym">Caerostris bankana</name>
    <dbReference type="NCBI Taxonomy" id="172846"/>
    <lineage>
        <taxon>Eukaryota</taxon>
        <taxon>Metazoa</taxon>
        <taxon>Ecdysozoa</taxon>
        <taxon>Arthropoda</taxon>
        <taxon>Chelicerata</taxon>
        <taxon>Arachnida</taxon>
        <taxon>Araneae</taxon>
        <taxon>Araneomorphae</taxon>
        <taxon>Entelegynae</taxon>
        <taxon>Araneoidea</taxon>
        <taxon>Araneidae</taxon>
        <taxon>Caerostris</taxon>
    </lineage>
</organism>
<dbReference type="EMBL" id="BPLR01004704">
    <property type="protein sequence ID" value="GIX96848.1"/>
    <property type="molecule type" value="Genomic_DNA"/>
</dbReference>
<keyword evidence="2" id="KW-1185">Reference proteome</keyword>
<proteinExistence type="predicted"/>
<accession>A0AAV4PKL4</accession>
<protein>
    <submittedName>
        <fullName evidence="1">Uncharacterized protein</fullName>
    </submittedName>
</protein>
<comment type="caution">
    <text evidence="1">The sequence shown here is derived from an EMBL/GenBank/DDBJ whole genome shotgun (WGS) entry which is preliminary data.</text>
</comment>
<evidence type="ECO:0000313" key="2">
    <source>
        <dbReference type="Proteomes" id="UP001054945"/>
    </source>
</evidence>
<sequence length="121" mass="13761">MLLFEVVLRDQMGLPTMLIFTRAGMESPQNEILKLLADVCSCVSGALDAFEHALGHICFDKGKVCWSKLHNATANWDKYRVICPCVHKHECKFQEPIFVLKPILGASTCQKKKDDMDMMMR</sequence>
<dbReference type="AlphaFoldDB" id="A0AAV4PKL4"/>
<evidence type="ECO:0000313" key="1">
    <source>
        <dbReference type="EMBL" id="GIX96848.1"/>
    </source>
</evidence>
<dbReference type="Proteomes" id="UP001054945">
    <property type="component" value="Unassembled WGS sequence"/>
</dbReference>
<reference evidence="1 2" key="1">
    <citation type="submission" date="2021-06" db="EMBL/GenBank/DDBJ databases">
        <title>Caerostris extrusa draft genome.</title>
        <authorList>
            <person name="Kono N."/>
            <person name="Arakawa K."/>
        </authorList>
    </citation>
    <scope>NUCLEOTIDE SEQUENCE [LARGE SCALE GENOMIC DNA]</scope>
</reference>
<name>A0AAV4PKL4_CAEEX</name>